<sequence>MKIIRSLLILFTSFTVSCQAAASVSAIASDITDVINQAKTLETTYNGLNNYNWMFAGPNLHTGIASISSGMKKVASDITAVSSFPLTEGDSATLFEAAAPLYTLAGQFVQSLLARKAQLTTLPVVGSFSPAVILSELQILQGGANTLTDVMMRSTPPSLAANATSMKTLLDDAMASALKAYST</sequence>
<dbReference type="Pfam" id="PF12296">
    <property type="entry name" value="HsbA"/>
    <property type="match status" value="1"/>
</dbReference>
<organism evidence="2 3">
    <name type="scientific">Pholiota conissans</name>
    <dbReference type="NCBI Taxonomy" id="109636"/>
    <lineage>
        <taxon>Eukaryota</taxon>
        <taxon>Fungi</taxon>
        <taxon>Dikarya</taxon>
        <taxon>Basidiomycota</taxon>
        <taxon>Agaricomycotina</taxon>
        <taxon>Agaricomycetes</taxon>
        <taxon>Agaricomycetidae</taxon>
        <taxon>Agaricales</taxon>
        <taxon>Agaricineae</taxon>
        <taxon>Strophariaceae</taxon>
        <taxon>Pholiota</taxon>
    </lineage>
</organism>
<dbReference type="InterPro" id="IPR021054">
    <property type="entry name" value="Cell_wall_mannoprotein_1"/>
</dbReference>
<evidence type="ECO:0000256" key="1">
    <source>
        <dbReference type="SAM" id="SignalP"/>
    </source>
</evidence>
<keyword evidence="3" id="KW-1185">Reference proteome</keyword>
<evidence type="ECO:0000313" key="3">
    <source>
        <dbReference type="Proteomes" id="UP000807469"/>
    </source>
</evidence>
<dbReference type="PROSITE" id="PS51257">
    <property type="entry name" value="PROKAR_LIPOPROTEIN"/>
    <property type="match status" value="1"/>
</dbReference>
<keyword evidence="1" id="KW-0732">Signal</keyword>
<name>A0A9P5ZBB3_9AGAR</name>
<comment type="caution">
    <text evidence="2">The sequence shown here is derived from an EMBL/GenBank/DDBJ whole genome shotgun (WGS) entry which is preliminary data.</text>
</comment>
<feature type="chain" id="PRO_5040320023" evidence="1">
    <location>
        <begin position="21"/>
        <end position="183"/>
    </location>
</feature>
<dbReference type="EMBL" id="MU155151">
    <property type="protein sequence ID" value="KAF9483725.1"/>
    <property type="molecule type" value="Genomic_DNA"/>
</dbReference>
<evidence type="ECO:0000313" key="2">
    <source>
        <dbReference type="EMBL" id="KAF9483725.1"/>
    </source>
</evidence>
<gene>
    <name evidence="2" type="ORF">BDN70DRAFT_929060</name>
</gene>
<dbReference type="OrthoDB" id="3485059at2759"/>
<protein>
    <submittedName>
        <fullName evidence="2">Uncharacterized protein</fullName>
    </submittedName>
</protein>
<reference evidence="2" key="1">
    <citation type="submission" date="2020-11" db="EMBL/GenBank/DDBJ databases">
        <authorList>
            <consortium name="DOE Joint Genome Institute"/>
            <person name="Ahrendt S."/>
            <person name="Riley R."/>
            <person name="Andreopoulos W."/>
            <person name="Labutti K."/>
            <person name="Pangilinan J."/>
            <person name="Ruiz-Duenas F.J."/>
            <person name="Barrasa J.M."/>
            <person name="Sanchez-Garcia M."/>
            <person name="Camarero S."/>
            <person name="Miyauchi S."/>
            <person name="Serrano A."/>
            <person name="Linde D."/>
            <person name="Babiker R."/>
            <person name="Drula E."/>
            <person name="Ayuso-Fernandez I."/>
            <person name="Pacheco R."/>
            <person name="Padilla G."/>
            <person name="Ferreira P."/>
            <person name="Barriuso J."/>
            <person name="Kellner H."/>
            <person name="Castanera R."/>
            <person name="Alfaro M."/>
            <person name="Ramirez L."/>
            <person name="Pisabarro A.G."/>
            <person name="Kuo A."/>
            <person name="Tritt A."/>
            <person name="Lipzen A."/>
            <person name="He G."/>
            <person name="Yan M."/>
            <person name="Ng V."/>
            <person name="Cullen D."/>
            <person name="Martin F."/>
            <person name="Rosso M.-N."/>
            <person name="Henrissat B."/>
            <person name="Hibbett D."/>
            <person name="Martinez A.T."/>
            <person name="Grigoriev I.V."/>
        </authorList>
    </citation>
    <scope>NUCLEOTIDE SEQUENCE</scope>
    <source>
        <strain evidence="2">CIRM-BRFM 674</strain>
    </source>
</reference>
<dbReference type="Gene3D" id="1.20.1280.140">
    <property type="match status" value="1"/>
</dbReference>
<dbReference type="AlphaFoldDB" id="A0A9P5ZBB3"/>
<proteinExistence type="predicted"/>
<dbReference type="Proteomes" id="UP000807469">
    <property type="component" value="Unassembled WGS sequence"/>
</dbReference>
<feature type="signal peptide" evidence="1">
    <location>
        <begin position="1"/>
        <end position="20"/>
    </location>
</feature>
<accession>A0A9P5ZBB3</accession>